<accession>A0A5J6WKE2</accession>
<evidence type="ECO:0000313" key="2">
    <source>
        <dbReference type="Proteomes" id="UP000327424"/>
    </source>
</evidence>
<organism evidence="1 2">
    <name type="scientific">Moritella marina ATCC 15381</name>
    <dbReference type="NCBI Taxonomy" id="1202962"/>
    <lineage>
        <taxon>Bacteria</taxon>
        <taxon>Pseudomonadati</taxon>
        <taxon>Pseudomonadota</taxon>
        <taxon>Gammaproteobacteria</taxon>
        <taxon>Alteromonadales</taxon>
        <taxon>Moritellaceae</taxon>
        <taxon>Moritella</taxon>
    </lineage>
</organism>
<reference evidence="1 2" key="1">
    <citation type="submission" date="2019-09" db="EMBL/GenBank/DDBJ databases">
        <title>Hybrid Assembly of the complete Genome of the Deep-Sea Bacterium Moritella marina from long Nanopore and Illumina reads.</title>
        <authorList>
            <person name="Magin S."/>
            <person name="Georgoulis A."/>
            <person name="Papadimitriou K."/>
            <person name="Iliakis G."/>
            <person name="Vorgias C.E."/>
        </authorList>
    </citation>
    <scope>NUCLEOTIDE SEQUENCE [LARGE SCALE GENOMIC DNA]</scope>
    <source>
        <strain evidence="1 2">MP-1</strain>
    </source>
</reference>
<name>A0A5J6WKE2_MORMI</name>
<dbReference type="AlphaFoldDB" id="A0A5J6WKE2"/>
<dbReference type="PROSITE" id="PS51257">
    <property type="entry name" value="PROKAR_LIPOPROTEIN"/>
    <property type="match status" value="1"/>
</dbReference>
<dbReference type="Proteomes" id="UP000327424">
    <property type="component" value="Chromosome"/>
</dbReference>
<proteinExistence type="predicted"/>
<dbReference type="OrthoDB" id="6198264at2"/>
<dbReference type="EMBL" id="CP044399">
    <property type="protein sequence ID" value="QFI38569.1"/>
    <property type="molecule type" value="Genomic_DNA"/>
</dbReference>
<gene>
    <name evidence="1" type="ORF">FR932_12270</name>
</gene>
<sequence>MKKITLLMLTAILGLQGCNNSSNESKKGVKSTIPAVHQIQPSEITDYIAEFKSQQLRLKLVFDGVESKISHAYNVKPTNTWVLNYGKGLAEVGYDFDNDEPLASLTLHDGDTSDIYDFNPTRTLVGVDIEIKEVDEETMLYSGSVQDVVTGNVYPVELYINQSLKGAGDTKLVVNGNKATLSGTLGTSTYIQIQDMIHTTSADTLILSNVPGSENDGINMHTGRLIRNAHLTTIMPKDGEAYSGGVDLFAAGTQRIYEVGGKIGVHSWCCTDDGKDAGQLSKDDKAHGAQLTYFREMLGDEKGPEFYFYTIDAAPANDIHLMSVVDMVKYTLTTP</sequence>
<evidence type="ECO:0000313" key="1">
    <source>
        <dbReference type="EMBL" id="QFI38569.1"/>
    </source>
</evidence>
<keyword evidence="2" id="KW-1185">Reference proteome</keyword>
<dbReference type="RefSeq" id="WP_019439389.1">
    <property type="nucleotide sequence ID" value="NZ_ALOE01000002.1"/>
</dbReference>
<protein>
    <submittedName>
        <fullName evidence="1">Uncharacterized protein</fullName>
    </submittedName>
</protein>
<dbReference type="KEGG" id="mmaa:FR932_12270"/>